<evidence type="ECO:0000256" key="1">
    <source>
        <dbReference type="SAM" id="MobiDB-lite"/>
    </source>
</evidence>
<protein>
    <submittedName>
        <fullName evidence="2">Uncharacterized protein</fullName>
    </submittedName>
</protein>
<evidence type="ECO:0000313" key="3">
    <source>
        <dbReference type="Proteomes" id="UP001140560"/>
    </source>
</evidence>
<feature type="region of interest" description="Disordered" evidence="1">
    <location>
        <begin position="1"/>
        <end position="131"/>
    </location>
</feature>
<dbReference type="EMBL" id="JAPEUY010000011">
    <property type="protein sequence ID" value="KAJ4368020.1"/>
    <property type="molecule type" value="Genomic_DNA"/>
</dbReference>
<keyword evidence="3" id="KW-1185">Reference proteome</keyword>
<sequence length="243" mass="25407">MSSRNTHRSSSSFSQQHQAVPSSRMTSQRVPAGLTNIGGMGTGTAAPSSSRIGSHRSNAPTGSRLPTARVPTAAAQPPIGSRRQSQQQMLDVPLVGNTHGHGGGSRSGMNMNGMYPSAAPAPSRSASVHHSNSMMMNAPGPSRHQSMSMAPNGALMRPSMAARLRNEAAMGGGMAGAMVSYAPQNDMARQQSVSSSRGMSSRGMETRDGRGGMMAPSRSDGRPPRGARSATYEYSYMKVTYHG</sequence>
<feature type="region of interest" description="Disordered" evidence="1">
    <location>
        <begin position="188"/>
        <end position="232"/>
    </location>
</feature>
<name>A0A9W8Y559_9PLEO</name>
<feature type="compositionally biased region" description="Polar residues" evidence="1">
    <location>
        <begin position="19"/>
        <end position="29"/>
    </location>
</feature>
<evidence type="ECO:0000313" key="2">
    <source>
        <dbReference type="EMBL" id="KAJ4368020.1"/>
    </source>
</evidence>
<proteinExistence type="predicted"/>
<feature type="compositionally biased region" description="Low complexity" evidence="1">
    <location>
        <begin position="1"/>
        <end position="18"/>
    </location>
</feature>
<accession>A0A9W8Y559</accession>
<feature type="compositionally biased region" description="Low complexity" evidence="1">
    <location>
        <begin position="194"/>
        <end position="203"/>
    </location>
</feature>
<feature type="compositionally biased region" description="Polar residues" evidence="1">
    <location>
        <begin position="45"/>
        <end position="61"/>
    </location>
</feature>
<reference evidence="2" key="1">
    <citation type="submission" date="2022-10" db="EMBL/GenBank/DDBJ databases">
        <title>Tapping the CABI collections for fungal endophytes: first genome assemblies for Collariella, Neodidymelliopsis, Ascochyta clinopodiicola, Didymella pomorum, Didymosphaeria variabile, Neocosmospora piperis and Neocucurbitaria cava.</title>
        <authorList>
            <person name="Hill R."/>
        </authorList>
    </citation>
    <scope>NUCLEOTIDE SEQUENCE</scope>
    <source>
        <strain evidence="2">IMI 356814</strain>
    </source>
</reference>
<comment type="caution">
    <text evidence="2">The sequence shown here is derived from an EMBL/GenBank/DDBJ whole genome shotgun (WGS) entry which is preliminary data.</text>
</comment>
<dbReference type="Proteomes" id="UP001140560">
    <property type="component" value="Unassembled WGS sequence"/>
</dbReference>
<dbReference type="AlphaFoldDB" id="A0A9W8Y559"/>
<gene>
    <name evidence="2" type="ORF">N0V83_006375</name>
</gene>
<organism evidence="2 3">
    <name type="scientific">Neocucurbitaria cava</name>
    <dbReference type="NCBI Taxonomy" id="798079"/>
    <lineage>
        <taxon>Eukaryota</taxon>
        <taxon>Fungi</taxon>
        <taxon>Dikarya</taxon>
        <taxon>Ascomycota</taxon>
        <taxon>Pezizomycotina</taxon>
        <taxon>Dothideomycetes</taxon>
        <taxon>Pleosporomycetidae</taxon>
        <taxon>Pleosporales</taxon>
        <taxon>Pleosporineae</taxon>
        <taxon>Cucurbitariaceae</taxon>
        <taxon>Neocucurbitaria</taxon>
    </lineage>
</organism>
<feature type="compositionally biased region" description="Low complexity" evidence="1">
    <location>
        <begin position="107"/>
        <end position="126"/>
    </location>
</feature>